<dbReference type="EMBL" id="MU155142">
    <property type="protein sequence ID" value="KAF9484578.1"/>
    <property type="molecule type" value="Genomic_DNA"/>
</dbReference>
<dbReference type="InterPro" id="IPR023753">
    <property type="entry name" value="FAD/NAD-binding_dom"/>
</dbReference>
<dbReference type="Proteomes" id="UP000807469">
    <property type="component" value="Unassembled WGS sequence"/>
</dbReference>
<dbReference type="SUPFAM" id="SSF51905">
    <property type="entry name" value="FAD/NAD(P)-binding domain"/>
    <property type="match status" value="1"/>
</dbReference>
<dbReference type="PRINTS" id="PR00411">
    <property type="entry name" value="PNDRDTASEI"/>
</dbReference>
<name>A0A9P5ZAQ8_9AGAR</name>
<feature type="domain" description="FAD/NAD(P)-binding" evidence="1">
    <location>
        <begin position="13"/>
        <end position="292"/>
    </location>
</feature>
<accession>A0A9P5ZAQ8</accession>
<proteinExistence type="predicted"/>
<dbReference type="GO" id="GO:0005737">
    <property type="term" value="C:cytoplasm"/>
    <property type="evidence" value="ECO:0007669"/>
    <property type="project" value="TreeGrafter"/>
</dbReference>
<evidence type="ECO:0000313" key="2">
    <source>
        <dbReference type="EMBL" id="KAF9484578.1"/>
    </source>
</evidence>
<dbReference type="PANTHER" id="PTHR43735:SF2">
    <property type="entry name" value="FE-REGULATED PROTEIN 8"/>
    <property type="match status" value="1"/>
</dbReference>
<gene>
    <name evidence="2" type="ORF">BDN70DRAFT_872359</name>
</gene>
<reference evidence="2" key="1">
    <citation type="submission" date="2020-11" db="EMBL/GenBank/DDBJ databases">
        <authorList>
            <consortium name="DOE Joint Genome Institute"/>
            <person name="Ahrendt S."/>
            <person name="Riley R."/>
            <person name="Andreopoulos W."/>
            <person name="Labutti K."/>
            <person name="Pangilinan J."/>
            <person name="Ruiz-Duenas F.J."/>
            <person name="Barrasa J.M."/>
            <person name="Sanchez-Garcia M."/>
            <person name="Camarero S."/>
            <person name="Miyauchi S."/>
            <person name="Serrano A."/>
            <person name="Linde D."/>
            <person name="Babiker R."/>
            <person name="Drula E."/>
            <person name="Ayuso-Fernandez I."/>
            <person name="Pacheco R."/>
            <person name="Padilla G."/>
            <person name="Ferreira P."/>
            <person name="Barriuso J."/>
            <person name="Kellner H."/>
            <person name="Castanera R."/>
            <person name="Alfaro M."/>
            <person name="Ramirez L."/>
            <person name="Pisabarro A.G."/>
            <person name="Kuo A."/>
            <person name="Tritt A."/>
            <person name="Lipzen A."/>
            <person name="He G."/>
            <person name="Yan M."/>
            <person name="Ng V."/>
            <person name="Cullen D."/>
            <person name="Martin F."/>
            <person name="Rosso M.-N."/>
            <person name="Henrissat B."/>
            <person name="Hibbett D."/>
            <person name="Martinez A.T."/>
            <person name="Grigoriev I.V."/>
        </authorList>
    </citation>
    <scope>NUCLEOTIDE SEQUENCE</scope>
    <source>
        <strain evidence="2">CIRM-BRFM 674</strain>
    </source>
</reference>
<dbReference type="GO" id="GO:0004174">
    <property type="term" value="F:electron-transferring-flavoprotein dehydrogenase activity"/>
    <property type="evidence" value="ECO:0007669"/>
    <property type="project" value="TreeGrafter"/>
</dbReference>
<keyword evidence="3" id="KW-1185">Reference proteome</keyword>
<protein>
    <submittedName>
        <fullName evidence="2">FAD/NAD(P)-binding domain-containing protein</fullName>
    </submittedName>
</protein>
<dbReference type="GO" id="GO:0050660">
    <property type="term" value="F:flavin adenine dinucleotide binding"/>
    <property type="evidence" value="ECO:0007669"/>
    <property type="project" value="TreeGrafter"/>
</dbReference>
<sequence length="439" mass="47647">MGGTAANTNSTKTVVVLGAAYGGAHAAQILARDVPEGWKVILIDRNSHANHVYVMPRFAVLPGHEYKAFIPYTHVFREDSPKPEHIFLHAEVLSLRPNSLTLSRTFPELGIPTHTLAFDYAIYALGSHLPPPLNLWGSPAGQVEYYGLKSEGCEWFKEKQKQIKEAPTVLVVGGGALGIQFATDIKSIYPEKTVTLLHSRLRLLPRFDEKMHEEIRDACEKLDVKLILGERLDLDSVDDGKAKVNAAGQKIVRTVTGREIAADLLLLCTGQAPNTELLANMDPATVNENNKLVRVLKTLQIDTSRSSESVSEALENLSLDASKTKEVRVTYPHIFAIGDAADAFGAIPAGHNAYAQGEVAAKNVVTLIKNAVAGADAQEELEQYTPKGPAIKVSLGLTDTVYQVGGTIGKKTGGQPDLQAASMWPLFGIKVEKDEDMRV</sequence>
<evidence type="ECO:0000259" key="1">
    <source>
        <dbReference type="Pfam" id="PF07992"/>
    </source>
</evidence>
<comment type="caution">
    <text evidence="2">The sequence shown here is derived from an EMBL/GenBank/DDBJ whole genome shotgun (WGS) entry which is preliminary data.</text>
</comment>
<dbReference type="AlphaFoldDB" id="A0A9P5ZAQ8"/>
<dbReference type="Gene3D" id="3.50.50.100">
    <property type="match status" value="1"/>
</dbReference>
<organism evidence="2 3">
    <name type="scientific">Pholiota conissans</name>
    <dbReference type="NCBI Taxonomy" id="109636"/>
    <lineage>
        <taxon>Eukaryota</taxon>
        <taxon>Fungi</taxon>
        <taxon>Dikarya</taxon>
        <taxon>Basidiomycota</taxon>
        <taxon>Agaricomycotina</taxon>
        <taxon>Agaricomycetes</taxon>
        <taxon>Agaricomycetidae</taxon>
        <taxon>Agaricales</taxon>
        <taxon>Agaricineae</taxon>
        <taxon>Strophariaceae</taxon>
        <taxon>Pholiota</taxon>
    </lineage>
</organism>
<dbReference type="Pfam" id="PF07992">
    <property type="entry name" value="Pyr_redox_2"/>
    <property type="match status" value="1"/>
</dbReference>
<dbReference type="InterPro" id="IPR036188">
    <property type="entry name" value="FAD/NAD-bd_sf"/>
</dbReference>
<dbReference type="PANTHER" id="PTHR43735">
    <property type="entry name" value="APOPTOSIS-INDUCING FACTOR 1"/>
    <property type="match status" value="1"/>
</dbReference>
<evidence type="ECO:0000313" key="3">
    <source>
        <dbReference type="Proteomes" id="UP000807469"/>
    </source>
</evidence>
<dbReference type="OrthoDB" id="202203at2759"/>
<dbReference type="PRINTS" id="PR00368">
    <property type="entry name" value="FADPNR"/>
</dbReference>